<dbReference type="AlphaFoldDB" id="A0A1A8Z522"/>
<proteinExistence type="predicted"/>
<protein>
    <submittedName>
        <fullName evidence="2">Uncharacterized protein</fullName>
    </submittedName>
</protein>
<evidence type="ECO:0000313" key="3">
    <source>
        <dbReference type="Proteomes" id="UP000199385"/>
    </source>
</evidence>
<reference evidence="3" key="1">
    <citation type="submission" date="2016-06" db="EMBL/GenBank/DDBJ databases">
        <authorList>
            <person name="Varghese N."/>
            <person name="Submissions Spin"/>
        </authorList>
    </citation>
    <scope>NUCLEOTIDE SEQUENCE [LARGE SCALE GENOMIC DNA]</scope>
    <source>
        <strain evidence="3">DSM 44815</strain>
    </source>
</reference>
<organism evidence="2 3">
    <name type="scientific">Micromonospora auratinigra</name>
    <dbReference type="NCBI Taxonomy" id="261654"/>
    <lineage>
        <taxon>Bacteria</taxon>
        <taxon>Bacillati</taxon>
        <taxon>Actinomycetota</taxon>
        <taxon>Actinomycetes</taxon>
        <taxon>Micromonosporales</taxon>
        <taxon>Micromonosporaceae</taxon>
        <taxon>Micromonospora</taxon>
    </lineage>
</organism>
<gene>
    <name evidence="2" type="ORF">GA0070611_0714</name>
</gene>
<feature type="transmembrane region" description="Helical" evidence="1">
    <location>
        <begin position="102"/>
        <end position="124"/>
    </location>
</feature>
<dbReference type="Proteomes" id="UP000199385">
    <property type="component" value="Chromosome I"/>
</dbReference>
<dbReference type="RefSeq" id="WP_157740187.1">
    <property type="nucleotide sequence ID" value="NZ_LT594323.1"/>
</dbReference>
<dbReference type="EMBL" id="LT594323">
    <property type="protein sequence ID" value="SBT38904.1"/>
    <property type="molecule type" value="Genomic_DNA"/>
</dbReference>
<feature type="transmembrane region" description="Helical" evidence="1">
    <location>
        <begin position="47"/>
        <end position="70"/>
    </location>
</feature>
<keyword evidence="1" id="KW-1133">Transmembrane helix</keyword>
<feature type="transmembrane region" description="Helical" evidence="1">
    <location>
        <begin position="12"/>
        <end position="35"/>
    </location>
</feature>
<keyword evidence="1" id="KW-0472">Membrane</keyword>
<dbReference type="PATRIC" id="fig|261654.4.peg.729"/>
<keyword evidence="3" id="KW-1185">Reference proteome</keyword>
<name>A0A1A8Z522_9ACTN</name>
<keyword evidence="1" id="KW-0812">Transmembrane</keyword>
<feature type="transmembrane region" description="Helical" evidence="1">
    <location>
        <begin position="77"/>
        <end position="96"/>
    </location>
</feature>
<evidence type="ECO:0000313" key="2">
    <source>
        <dbReference type="EMBL" id="SBT38904.1"/>
    </source>
</evidence>
<sequence>MTDLQGRGAGWWLRRTSLVGALLVLVKFVLILIIVGSEAYLGSIQPGGTFLALGFEVLLSLLPTVLLLALLSVVGPALGLGLAFRVLTVVLIAAVATLTFVFIGWIVYAMIALIGQLVVAAVAIRYVDALQPRNGSVE</sequence>
<evidence type="ECO:0000256" key="1">
    <source>
        <dbReference type="SAM" id="Phobius"/>
    </source>
</evidence>
<accession>A0A1A8Z522</accession>